<feature type="modified residue" description="4-aspartylphosphate" evidence="2">
    <location>
        <position position="53"/>
    </location>
</feature>
<dbReference type="PANTHER" id="PTHR44591:SF3">
    <property type="entry name" value="RESPONSE REGULATORY DOMAIN-CONTAINING PROTEIN"/>
    <property type="match status" value="1"/>
</dbReference>
<dbReference type="Gene3D" id="3.40.50.2300">
    <property type="match status" value="1"/>
</dbReference>
<evidence type="ECO:0000313" key="5">
    <source>
        <dbReference type="Proteomes" id="UP000199754"/>
    </source>
</evidence>
<dbReference type="KEGG" id="spse:SULPSESMR1_03872"/>
<dbReference type="Pfam" id="PF00072">
    <property type="entry name" value="Response_reg"/>
    <property type="match status" value="1"/>
</dbReference>
<dbReference type="PANTHER" id="PTHR44591">
    <property type="entry name" value="STRESS RESPONSE REGULATOR PROTEIN 1"/>
    <property type="match status" value="1"/>
</dbReference>
<accession>A0A221K735</accession>
<evidence type="ECO:0000313" key="4">
    <source>
        <dbReference type="EMBL" id="ASM74799.1"/>
    </source>
</evidence>
<dbReference type="GO" id="GO:0000160">
    <property type="term" value="P:phosphorelay signal transduction system"/>
    <property type="evidence" value="ECO:0007669"/>
    <property type="project" value="InterPro"/>
</dbReference>
<feature type="domain" description="Response regulatory" evidence="3">
    <location>
        <begin position="3"/>
        <end position="120"/>
    </location>
</feature>
<dbReference type="EMBL" id="CP022417">
    <property type="protein sequence ID" value="ASM74799.1"/>
    <property type="molecule type" value="Genomic_DNA"/>
</dbReference>
<name>A0A221K735_9RHOB</name>
<dbReference type="InterPro" id="IPR050595">
    <property type="entry name" value="Bact_response_regulator"/>
</dbReference>
<geneLocation type="plasmid" evidence="4 5">
    <name>pSMR1-2</name>
</geneLocation>
<dbReference type="Proteomes" id="UP000199754">
    <property type="component" value="Plasmid pSMR1-2"/>
</dbReference>
<keyword evidence="4" id="KW-0614">Plasmid</keyword>
<dbReference type="SUPFAM" id="SSF52172">
    <property type="entry name" value="CheY-like"/>
    <property type="match status" value="1"/>
</dbReference>
<dbReference type="OrthoDB" id="9800897at2"/>
<dbReference type="AlphaFoldDB" id="A0A221K735"/>
<protein>
    <submittedName>
        <fullName evidence="4">Phosphate regulon transcriptional regulatory protein PhoB</fullName>
    </submittedName>
</protein>
<dbReference type="InterPro" id="IPR001789">
    <property type="entry name" value="Sig_transdc_resp-reg_receiver"/>
</dbReference>
<gene>
    <name evidence="4" type="primary">phoB</name>
    <name evidence="4" type="ORF">SULPSESMR1_03872</name>
</gene>
<sequence>MIKLLHVEDDADIREIAQLALGLSGDFEVVQSASGEEALLVVKTFTPDVLLLDMMMPGMTGRQTLEQMRLIPALAETPVIFMTARAQNAEVEELRNLGAADVISKPFDPMTLGEQIKTTLKAFA</sequence>
<dbReference type="STRING" id="1402135.SAMN05444149_11136"/>
<keyword evidence="1 2" id="KW-0597">Phosphoprotein</keyword>
<keyword evidence="5" id="KW-1185">Reference proteome</keyword>
<organism evidence="4 5">
    <name type="scientific">Pseudosulfitobacter pseudonitzschiae</name>
    <dbReference type="NCBI Taxonomy" id="1402135"/>
    <lineage>
        <taxon>Bacteria</taxon>
        <taxon>Pseudomonadati</taxon>
        <taxon>Pseudomonadota</taxon>
        <taxon>Alphaproteobacteria</taxon>
        <taxon>Rhodobacterales</taxon>
        <taxon>Roseobacteraceae</taxon>
        <taxon>Pseudosulfitobacter</taxon>
    </lineage>
</organism>
<dbReference type="PROSITE" id="PS50110">
    <property type="entry name" value="RESPONSE_REGULATORY"/>
    <property type="match status" value="1"/>
</dbReference>
<evidence type="ECO:0000259" key="3">
    <source>
        <dbReference type="PROSITE" id="PS50110"/>
    </source>
</evidence>
<reference evidence="4 5" key="1">
    <citation type="submission" date="2017-07" db="EMBL/GenBank/DDBJ databases">
        <title>Genome Sequence of Sulfitobacter pseudonitzschiae Strain SMR1 Isolated from a culture of the Diatom Skeletonema marinoi.</title>
        <authorList>
            <person name="Topel M."/>
            <person name="Pinder M.I.M."/>
            <person name="Johansson O.N."/>
            <person name="Kourtchenko O."/>
            <person name="Godhe A."/>
            <person name="Clarke A.K."/>
        </authorList>
    </citation>
    <scope>NUCLEOTIDE SEQUENCE [LARGE SCALE GENOMIC DNA]</scope>
    <source>
        <strain evidence="4 5">SMR1</strain>
        <plasmid evidence="4 5">pSMR1-2</plasmid>
    </source>
</reference>
<proteinExistence type="predicted"/>
<dbReference type="RefSeq" id="WP_089422982.1">
    <property type="nucleotide sequence ID" value="NZ_CP022417.1"/>
</dbReference>
<dbReference type="InterPro" id="IPR011006">
    <property type="entry name" value="CheY-like_superfamily"/>
</dbReference>
<dbReference type="SMART" id="SM00448">
    <property type="entry name" value="REC"/>
    <property type="match status" value="1"/>
</dbReference>
<evidence type="ECO:0000256" key="1">
    <source>
        <dbReference type="ARBA" id="ARBA00022553"/>
    </source>
</evidence>
<evidence type="ECO:0000256" key="2">
    <source>
        <dbReference type="PROSITE-ProRule" id="PRU00169"/>
    </source>
</evidence>